<comment type="caution">
    <text evidence="1">The sequence shown here is derived from an EMBL/GenBank/DDBJ whole genome shotgun (WGS) entry which is preliminary data.</text>
</comment>
<dbReference type="EMBL" id="CAICTM010002379">
    <property type="protein sequence ID" value="CAB9529023.1"/>
    <property type="molecule type" value="Genomic_DNA"/>
</dbReference>
<sequence>MSDLAPEIQMPQVLEPLLYATRCVSIKLSGPCLPKVATALKSSSLCRLEVVDLSDSGQWQALAKIVSGHSTLECLTIQLDDESMTSSVHTINAINALKENTALKSLNLDNGSVFANIVEPSKAMLRAILSLVTENPTIEDIQFSADQFAFGRNSFLEKKTFLLKWNGVGRNLWQNSAKSELPWIDALSNASHDVRALFHLLSKNPALCGSSPQLKSLFGRKRSREPTFGDHGPNVRPCIRSVGDLSWSPFHEVIDFRFFDLS</sequence>
<evidence type="ECO:0000313" key="2">
    <source>
        <dbReference type="Proteomes" id="UP001153069"/>
    </source>
</evidence>
<dbReference type="Proteomes" id="UP001153069">
    <property type="component" value="Unassembled WGS sequence"/>
</dbReference>
<reference evidence="1" key="1">
    <citation type="submission" date="2020-06" db="EMBL/GenBank/DDBJ databases">
        <authorList>
            <consortium name="Plant Systems Biology data submission"/>
        </authorList>
    </citation>
    <scope>NUCLEOTIDE SEQUENCE</scope>
    <source>
        <strain evidence="1">D6</strain>
    </source>
</reference>
<accession>A0A9N8EYA1</accession>
<proteinExistence type="predicted"/>
<dbReference type="AlphaFoldDB" id="A0A9N8EYA1"/>
<gene>
    <name evidence="1" type="ORF">SEMRO_2381_G325540.1</name>
</gene>
<protein>
    <submittedName>
        <fullName evidence="1">Uncharacterized protein</fullName>
    </submittedName>
</protein>
<name>A0A9N8EYA1_9STRA</name>
<dbReference type="SUPFAM" id="SSF52047">
    <property type="entry name" value="RNI-like"/>
    <property type="match status" value="1"/>
</dbReference>
<dbReference type="InterPro" id="IPR032675">
    <property type="entry name" value="LRR_dom_sf"/>
</dbReference>
<dbReference type="Gene3D" id="3.80.10.10">
    <property type="entry name" value="Ribonuclease Inhibitor"/>
    <property type="match status" value="1"/>
</dbReference>
<keyword evidence="2" id="KW-1185">Reference proteome</keyword>
<organism evidence="1 2">
    <name type="scientific">Seminavis robusta</name>
    <dbReference type="NCBI Taxonomy" id="568900"/>
    <lineage>
        <taxon>Eukaryota</taxon>
        <taxon>Sar</taxon>
        <taxon>Stramenopiles</taxon>
        <taxon>Ochrophyta</taxon>
        <taxon>Bacillariophyta</taxon>
        <taxon>Bacillariophyceae</taxon>
        <taxon>Bacillariophycidae</taxon>
        <taxon>Naviculales</taxon>
        <taxon>Naviculaceae</taxon>
        <taxon>Seminavis</taxon>
    </lineage>
</organism>
<evidence type="ECO:0000313" key="1">
    <source>
        <dbReference type="EMBL" id="CAB9529023.1"/>
    </source>
</evidence>